<reference evidence="2" key="1">
    <citation type="submission" date="2020-11" db="EMBL/GenBank/DDBJ databases">
        <authorList>
            <consortium name="DOE Joint Genome Institute"/>
            <person name="Ahrendt S."/>
            <person name="Riley R."/>
            <person name="Andreopoulos W."/>
            <person name="Labutti K."/>
            <person name="Pangilinan J."/>
            <person name="Ruiz-Duenas F.J."/>
            <person name="Barrasa J.M."/>
            <person name="Sanchez-Garcia M."/>
            <person name="Camarero S."/>
            <person name="Miyauchi S."/>
            <person name="Serrano A."/>
            <person name="Linde D."/>
            <person name="Babiker R."/>
            <person name="Drula E."/>
            <person name="Ayuso-Fernandez I."/>
            <person name="Pacheco R."/>
            <person name="Padilla G."/>
            <person name="Ferreira P."/>
            <person name="Barriuso J."/>
            <person name="Kellner H."/>
            <person name="Castanera R."/>
            <person name="Alfaro M."/>
            <person name="Ramirez L."/>
            <person name="Pisabarro A.G."/>
            <person name="Kuo A."/>
            <person name="Tritt A."/>
            <person name="Lipzen A."/>
            <person name="He G."/>
            <person name="Yan M."/>
            <person name="Ng V."/>
            <person name="Cullen D."/>
            <person name="Martin F."/>
            <person name="Rosso M.-N."/>
            <person name="Henrissat B."/>
            <person name="Hibbett D."/>
            <person name="Martinez A.T."/>
            <person name="Grigoriev I.V."/>
        </authorList>
    </citation>
    <scope>NUCLEOTIDE SEQUENCE</scope>
    <source>
        <strain evidence="2">CIRM-BRFM 674</strain>
    </source>
</reference>
<protein>
    <submittedName>
        <fullName evidence="2">FAD dependent oxidoreductase</fullName>
    </submittedName>
</protein>
<accession>A0A9P5Z1V1</accession>
<dbReference type="SUPFAM" id="SSF51905">
    <property type="entry name" value="FAD/NAD(P)-binding domain"/>
    <property type="match status" value="1"/>
</dbReference>
<dbReference type="GO" id="GO:0005737">
    <property type="term" value="C:cytoplasm"/>
    <property type="evidence" value="ECO:0007669"/>
    <property type="project" value="TreeGrafter"/>
</dbReference>
<dbReference type="Gene3D" id="3.30.9.10">
    <property type="entry name" value="D-Amino Acid Oxidase, subunit A, domain 2"/>
    <property type="match status" value="1"/>
</dbReference>
<dbReference type="PANTHER" id="PTHR13847:SF213">
    <property type="entry name" value="DEPENDENT OXIDOREDUCTASE, PUTATIVE-RELATED"/>
    <property type="match status" value="1"/>
</dbReference>
<gene>
    <name evidence="2" type="ORF">BDN70DRAFT_879787</name>
</gene>
<evidence type="ECO:0000313" key="2">
    <source>
        <dbReference type="EMBL" id="KAF9478559.1"/>
    </source>
</evidence>
<dbReference type="OrthoDB" id="429143at2759"/>
<dbReference type="AlphaFoldDB" id="A0A9P5Z1V1"/>
<feature type="domain" description="FAD dependent oxidoreductase" evidence="1">
    <location>
        <begin position="72"/>
        <end position="521"/>
    </location>
</feature>
<dbReference type="Gene3D" id="3.50.50.60">
    <property type="entry name" value="FAD/NAD(P)-binding domain"/>
    <property type="match status" value="1"/>
</dbReference>
<organism evidence="2 3">
    <name type="scientific">Pholiota conissans</name>
    <dbReference type="NCBI Taxonomy" id="109636"/>
    <lineage>
        <taxon>Eukaryota</taxon>
        <taxon>Fungi</taxon>
        <taxon>Dikarya</taxon>
        <taxon>Basidiomycota</taxon>
        <taxon>Agaricomycotina</taxon>
        <taxon>Agaricomycetes</taxon>
        <taxon>Agaricomycetidae</taxon>
        <taxon>Agaricales</taxon>
        <taxon>Agaricineae</taxon>
        <taxon>Strophariaceae</taxon>
        <taxon>Pholiota</taxon>
    </lineage>
</organism>
<dbReference type="InterPro" id="IPR006076">
    <property type="entry name" value="FAD-dep_OxRdtase"/>
</dbReference>
<name>A0A9P5Z1V1_9AGAR</name>
<dbReference type="Pfam" id="PF01266">
    <property type="entry name" value="DAO"/>
    <property type="match status" value="1"/>
</dbReference>
<evidence type="ECO:0000259" key="1">
    <source>
        <dbReference type="Pfam" id="PF01266"/>
    </source>
</evidence>
<dbReference type="PANTHER" id="PTHR13847">
    <property type="entry name" value="SARCOSINE DEHYDROGENASE-RELATED"/>
    <property type="match status" value="1"/>
</dbReference>
<keyword evidence="3" id="KW-1185">Reference proteome</keyword>
<proteinExistence type="predicted"/>
<sequence>MGGTVSKIRFVVQLIKSSIDEYDDLSNRIANSPGIPKLSSTSHNPPPPYWTVPASPIAREGETEALPHEGVDIVIIGSGITGTSIAKVLLEHTKEDSIDAVERGEKSRNREIRVVMLEARDACSGSTGRNGGHIGPVIYNEYGELKSAYGSSLANEVLRFRLAHVPSLISTAKAEGLLSTSQAREVESFDVYGHSGRFFQAKEELHAFVTEAAPDITKGFGVVEERREIEALQLASSTFGCISKPGGAIHPYRFVTGLLSNLLQRYSNFQLFTHTPCVGVVSTPTGYVVRTPRGDIRTAHVIHATNAWSSHLLPGMRGKIIPTRATMTAQRSGKGLSTSWAGNRAFVFYPVEDTSSFEYLTQLLPSPLPSDGQTNIGDPLPTEAEFMFGGRVQPSFTNNIGIADDRVSIFENEAHLGGALERFFAGHWGAEGSEDGSSNKNGAASGKGRIRAAWSGLLGMSADLQPWVGRVPHAASGRKEPVFSPHSEKARSVLAHSGEWICAGYTGEGMVHAWLSGQALGRMVLGLPADVSRSAEEPRVPQPFLITEKRLKETHYEDTIGQW</sequence>
<evidence type="ECO:0000313" key="3">
    <source>
        <dbReference type="Proteomes" id="UP000807469"/>
    </source>
</evidence>
<dbReference type="Proteomes" id="UP000807469">
    <property type="component" value="Unassembled WGS sequence"/>
</dbReference>
<dbReference type="EMBL" id="MU155231">
    <property type="protein sequence ID" value="KAF9478559.1"/>
    <property type="molecule type" value="Genomic_DNA"/>
</dbReference>
<comment type="caution">
    <text evidence="2">The sequence shown here is derived from an EMBL/GenBank/DDBJ whole genome shotgun (WGS) entry which is preliminary data.</text>
</comment>
<dbReference type="InterPro" id="IPR036188">
    <property type="entry name" value="FAD/NAD-bd_sf"/>
</dbReference>